<keyword evidence="5" id="KW-1185">Reference proteome</keyword>
<evidence type="ECO:0000256" key="1">
    <source>
        <dbReference type="ARBA" id="ARBA00023054"/>
    </source>
</evidence>
<feature type="compositionally biased region" description="Polar residues" evidence="3">
    <location>
        <begin position="951"/>
        <end position="968"/>
    </location>
</feature>
<dbReference type="Pfam" id="PF10211">
    <property type="entry name" value="Ax_dynein_light"/>
    <property type="match status" value="1"/>
</dbReference>
<keyword evidence="1 2" id="KW-0175">Coiled coil</keyword>
<feature type="region of interest" description="Disordered" evidence="3">
    <location>
        <begin position="945"/>
        <end position="989"/>
    </location>
</feature>
<name>A0A9Q1C3Z6_HOLLE</name>
<dbReference type="AlphaFoldDB" id="A0A9Q1C3Z6"/>
<protein>
    <submittedName>
        <fullName evidence="4">Axonemal dynein light chain domain-containing protein 1</fullName>
    </submittedName>
</protein>
<feature type="region of interest" description="Disordered" evidence="3">
    <location>
        <begin position="86"/>
        <end position="110"/>
    </location>
</feature>
<dbReference type="InterPro" id="IPR019347">
    <property type="entry name" value="Axonemal_dynein_light_chain"/>
</dbReference>
<dbReference type="Proteomes" id="UP001152320">
    <property type="component" value="Chromosome 7"/>
</dbReference>
<feature type="region of interest" description="Disordered" evidence="3">
    <location>
        <begin position="1013"/>
        <end position="1042"/>
    </location>
</feature>
<gene>
    <name evidence="4" type="ORF">HOLleu_15554</name>
</gene>
<dbReference type="GO" id="GO:0005737">
    <property type="term" value="C:cytoplasm"/>
    <property type="evidence" value="ECO:0007669"/>
    <property type="project" value="UniProtKB-ARBA"/>
</dbReference>
<dbReference type="PANTHER" id="PTHR23052:SF1">
    <property type="entry name" value="AXONEMAL DYNEIN LIGHT CHAIN DOMAIN-CONTAINING PROTEIN 1"/>
    <property type="match status" value="1"/>
</dbReference>
<dbReference type="OrthoDB" id="1927454at2759"/>
<evidence type="ECO:0000256" key="2">
    <source>
        <dbReference type="SAM" id="Coils"/>
    </source>
</evidence>
<evidence type="ECO:0000256" key="3">
    <source>
        <dbReference type="SAM" id="MobiDB-lite"/>
    </source>
</evidence>
<dbReference type="InterPro" id="IPR052845">
    <property type="entry name" value="Axonemal_dynein_LC_domain"/>
</dbReference>
<feature type="region of interest" description="Disordered" evidence="3">
    <location>
        <begin position="1064"/>
        <end position="1178"/>
    </location>
</feature>
<proteinExistence type="predicted"/>
<sequence>MTAAVTSIPETVQQGRTVSSPPQSLPTTTKEKSLSLSKEALLESNSGLPNLRASHSEIDKTKPLPTSLQSEFIPEEILSALTQLPGPSVKEKLGTPSRVKNGTQQNQGKSKGMAANLWHYAHQRKKFQHLTDQPVSLKGAGRDISFLYDVALVEPPLSKTNSKDPSSIRMKERPKEEAMVVSDTLIPSEYHIVKSKGVQHLEFQDDKYTTNLVDDDKNMVKFPSMNPTSRYEVLQLKEALDAMLVKSGVKDEEVEVKGPTQMHNLLEVIKKEQNIYNVIFHELIRQVTVECVERGELLARVRELYNQLLDKVPRQIKSLHQEVMAQRALDRRLTEELFRFKSSIAQLTNELSDVKEHDKVVTSQAQQAQDQLARALAEAEKNASLLNEYHELYELQRKRLEAHVTNLATEREQWSNASYSLAIKVTEANSLATARRLHVSEKAWSKLANHFTVVLSDRDTEQLSHLQGFIARHRELVIKFDESLQADDQKSHERLTQVRLGIEKWIEHFEGAIVSHLDGSVIGSEPPTPRRSSRASEHVHTVVSVPSVEMIQSMYDDMRLWQQILNKEVEKFGGDVLLTREDSLEQIQKQVDSWTETALQVFNRHKPNDGSENPNQEKLENMISHNTKVCEGAECPLQGQDVSFLRGLSFFLQECQKLHKQYQIRVNGENGTARGFINVQNSIESWDTKLNTILNGGPMPLEAEWSRLYELFHEWVHTIEEVDFLIGTTKKEEEKAEAYPQLDKDVVFQDAQKWLSNTINGIDSQDSKLVEQVSVLHAEMVHWMIQVLLRLAPNPIDSPQEIIDSCMSTAMSYAEIREKAATLFDHLTSFSNYITSCCANIVAEEVQRRQDEGDEDFDHEFRDLKKLKARDMQSLTCSISAKLRSECADWIHTATILMEELKNYELAKLQGTATPFSVTAIGEETRDVGDEQDMPPVESRVELVGEELTPVPSTEPSKQTPAPETIPQTPAMAPTRETSATAQTRATSSASQVINMNEMQVLGHDQNVWTQSLEEPTQPPKSAGLSVAEGSRSPNTPDTNKAYEALAAVQTLQTKLLASEEKCQELEERNTQLEDELLQTQEKLRALERTNGTPRVTPQPDDPQKTPSPAPLVKDIPQETSERPPSGTKSPAAGSKTPAKASPTPPQTPRSLSQRPSSQASGRSATSSRASTRSKKSK</sequence>
<reference evidence="4" key="1">
    <citation type="submission" date="2021-10" db="EMBL/GenBank/DDBJ databases">
        <title>Tropical sea cucumber genome reveals ecological adaptation and Cuvierian tubules defense mechanism.</title>
        <authorList>
            <person name="Chen T."/>
        </authorList>
    </citation>
    <scope>NUCLEOTIDE SEQUENCE</scope>
    <source>
        <strain evidence="4">Nanhai2018</strain>
        <tissue evidence="4">Muscle</tissue>
    </source>
</reference>
<evidence type="ECO:0000313" key="4">
    <source>
        <dbReference type="EMBL" id="KAJ8038207.1"/>
    </source>
</evidence>
<feature type="compositionally biased region" description="Low complexity" evidence="3">
    <location>
        <begin position="34"/>
        <end position="44"/>
    </location>
</feature>
<dbReference type="EMBL" id="JAIZAY010000007">
    <property type="protein sequence ID" value="KAJ8038207.1"/>
    <property type="molecule type" value="Genomic_DNA"/>
</dbReference>
<accession>A0A9Q1C3Z6</accession>
<feature type="compositionally biased region" description="Low complexity" evidence="3">
    <location>
        <begin position="978"/>
        <end position="989"/>
    </location>
</feature>
<dbReference type="PANTHER" id="PTHR23052">
    <property type="entry name" value="AXONEMAL DYNEIN LIGHT CHAIN DOMAIN-CONTAINING PROTEIN 1"/>
    <property type="match status" value="1"/>
</dbReference>
<feature type="region of interest" description="Disordered" evidence="3">
    <location>
        <begin position="1"/>
        <end position="65"/>
    </location>
</feature>
<comment type="caution">
    <text evidence="4">The sequence shown here is derived from an EMBL/GenBank/DDBJ whole genome shotgun (WGS) entry which is preliminary data.</text>
</comment>
<feature type="compositionally biased region" description="Low complexity" evidence="3">
    <location>
        <begin position="1157"/>
        <end position="1171"/>
    </location>
</feature>
<evidence type="ECO:0000313" key="5">
    <source>
        <dbReference type="Proteomes" id="UP001152320"/>
    </source>
</evidence>
<organism evidence="4 5">
    <name type="scientific">Holothuria leucospilota</name>
    <name type="common">Black long sea cucumber</name>
    <name type="synonym">Mertensiothuria leucospilota</name>
    <dbReference type="NCBI Taxonomy" id="206669"/>
    <lineage>
        <taxon>Eukaryota</taxon>
        <taxon>Metazoa</taxon>
        <taxon>Echinodermata</taxon>
        <taxon>Eleutherozoa</taxon>
        <taxon>Echinozoa</taxon>
        <taxon>Holothuroidea</taxon>
        <taxon>Aspidochirotacea</taxon>
        <taxon>Aspidochirotida</taxon>
        <taxon>Holothuriidae</taxon>
        <taxon>Holothuria</taxon>
    </lineage>
</organism>
<feature type="compositionally biased region" description="Polar residues" evidence="3">
    <location>
        <begin position="98"/>
        <end position="109"/>
    </location>
</feature>
<feature type="coiled-coil region" evidence="2">
    <location>
        <begin position="362"/>
        <end position="417"/>
    </location>
</feature>
<feature type="compositionally biased region" description="Polar residues" evidence="3">
    <location>
        <begin position="1"/>
        <end position="22"/>
    </location>
</feature>